<name>A0ABP7NQ84_9GAMM</name>
<evidence type="ECO:0000313" key="2">
    <source>
        <dbReference type="EMBL" id="GAA3950897.1"/>
    </source>
</evidence>
<feature type="transmembrane region" description="Helical" evidence="1">
    <location>
        <begin position="432"/>
        <end position="453"/>
    </location>
</feature>
<gene>
    <name evidence="2" type="ORF">GCM10022278_07550</name>
</gene>
<dbReference type="PANTHER" id="PTHR30287:SF1">
    <property type="entry name" value="INNER MEMBRANE PROTEIN"/>
    <property type="match status" value="1"/>
</dbReference>
<dbReference type="RefSeq" id="WP_344803413.1">
    <property type="nucleotide sequence ID" value="NZ_BAABBO010000001.1"/>
</dbReference>
<sequence length="853" mass="93704">MSIRRELRQPAFRIVFYSLCVMCLMLMLMMRLNVALVEKFAQGQRAMAGGDVELDSNRQPEPADKWTRLASETGLAYSETYEFSTMAAVEDRPVAEDPDLTLPEFQLVSVKAVDQFYPLEGQLDVETRTRAPGDGENAATSEFAGPPPGEVYLARTLFERLGVEFGSKIRIGRAVFEVGGRLLSEPDPSFRIVGAAPRVLMNFADVPSTEIILPGSRYDYEVNMSGSPDRLSAFEAAATPMMGASDELEWANSREGTLSRAWERSSAFLALAALATILITLVSLQLALELYVMQQQRIVALQRTLGMTSDVLLRDYLAKLGMGLVLALTFGWLASLALERGLFALLGEQVSLPASPLFGWWVLLPAGVVAFVCLFQWYPQLRSLLQAPPASLLRQSEDGSVASSKTGRLWTLTGYALLVVTLALYLGSTLLVVVVMALFLVPLLLAGLLFLLARVATKSLSGDRHVIYKSAWRSALANILRRPWWVIPQTAALGGTFGLLLTVFLIRTELITQWTTQLPDDAPNHFLINIAPYEREELESLIQETANKLQPMYPLIRGRLAEINGEDVKTTVSKEKNVNALNRELNLTWSAELPDSNQVADGEWWTDAGGQLDPGEGSPVRVSIESLLAQQLDLDVGDSLVFDIGSERLETVVSSLRTVDWTSLKPNFYVIFEPGALEAFTPSYITSFRVGDEHSADLLSQINRNYPTVSILELGPLISRIQVLLKQVGQGLELLLAIVIAAAALVVVVVMLREAPVRAHETALMQALGLDPGALRATQRCEFFFIGCASGLLAMVLSQTASLVLQIKVFDMAPTVYWQYWLLLPIGLGVAIALYASFNLRSAMSRQPAAVLK</sequence>
<accession>A0ABP7NQ84</accession>
<feature type="transmembrane region" description="Helical" evidence="1">
    <location>
        <begin position="817"/>
        <end position="838"/>
    </location>
</feature>
<evidence type="ECO:0000256" key="1">
    <source>
        <dbReference type="SAM" id="Phobius"/>
    </source>
</evidence>
<evidence type="ECO:0000313" key="3">
    <source>
        <dbReference type="Proteomes" id="UP001501337"/>
    </source>
</evidence>
<feature type="transmembrane region" description="Helical" evidence="1">
    <location>
        <begin position="783"/>
        <end position="805"/>
    </location>
</feature>
<keyword evidence="3" id="KW-1185">Reference proteome</keyword>
<feature type="transmembrane region" description="Helical" evidence="1">
    <location>
        <begin position="484"/>
        <end position="506"/>
    </location>
</feature>
<dbReference type="EMBL" id="BAABBO010000001">
    <property type="protein sequence ID" value="GAA3950897.1"/>
    <property type="molecule type" value="Genomic_DNA"/>
</dbReference>
<feature type="transmembrane region" description="Helical" evidence="1">
    <location>
        <begin position="409"/>
        <end position="426"/>
    </location>
</feature>
<feature type="transmembrane region" description="Helical" evidence="1">
    <location>
        <begin position="267"/>
        <end position="288"/>
    </location>
</feature>
<comment type="caution">
    <text evidence="2">The sequence shown here is derived from an EMBL/GenBank/DDBJ whole genome shotgun (WGS) entry which is preliminary data.</text>
</comment>
<dbReference type="Proteomes" id="UP001501337">
    <property type="component" value="Unassembled WGS sequence"/>
</dbReference>
<keyword evidence="1" id="KW-0812">Transmembrane</keyword>
<reference evidence="3" key="1">
    <citation type="journal article" date="2019" name="Int. J. Syst. Evol. Microbiol.">
        <title>The Global Catalogue of Microorganisms (GCM) 10K type strain sequencing project: providing services to taxonomists for standard genome sequencing and annotation.</title>
        <authorList>
            <consortium name="The Broad Institute Genomics Platform"/>
            <consortium name="The Broad Institute Genome Sequencing Center for Infectious Disease"/>
            <person name="Wu L."/>
            <person name="Ma J."/>
        </authorList>
    </citation>
    <scope>NUCLEOTIDE SEQUENCE [LARGE SCALE GENOMIC DNA]</scope>
    <source>
        <strain evidence="3">JCM 17555</strain>
    </source>
</reference>
<dbReference type="InterPro" id="IPR038766">
    <property type="entry name" value="Membrane_comp_ABC_pdt"/>
</dbReference>
<feature type="transmembrane region" description="Helical" evidence="1">
    <location>
        <begin position="734"/>
        <end position="752"/>
    </location>
</feature>
<keyword evidence="1" id="KW-1133">Transmembrane helix</keyword>
<dbReference type="PANTHER" id="PTHR30287">
    <property type="entry name" value="MEMBRANE COMPONENT OF PREDICTED ABC SUPERFAMILY METABOLITE UPTAKE TRANSPORTER"/>
    <property type="match status" value="1"/>
</dbReference>
<feature type="transmembrane region" description="Helical" evidence="1">
    <location>
        <begin position="316"/>
        <end position="338"/>
    </location>
</feature>
<organism evidence="2 3">
    <name type="scientific">Allohahella marinimesophila</name>
    <dbReference type="NCBI Taxonomy" id="1054972"/>
    <lineage>
        <taxon>Bacteria</taxon>
        <taxon>Pseudomonadati</taxon>
        <taxon>Pseudomonadota</taxon>
        <taxon>Gammaproteobacteria</taxon>
        <taxon>Oceanospirillales</taxon>
        <taxon>Hahellaceae</taxon>
        <taxon>Allohahella</taxon>
    </lineage>
</organism>
<protein>
    <submittedName>
        <fullName evidence="2">ABC transporter permease</fullName>
    </submittedName>
</protein>
<proteinExistence type="predicted"/>
<keyword evidence="1" id="KW-0472">Membrane</keyword>
<feature type="transmembrane region" description="Helical" evidence="1">
    <location>
        <begin position="358"/>
        <end position="378"/>
    </location>
</feature>
<feature type="transmembrane region" description="Helical" evidence="1">
    <location>
        <begin position="12"/>
        <end position="32"/>
    </location>
</feature>